<evidence type="ECO:0008006" key="3">
    <source>
        <dbReference type="Google" id="ProtNLM"/>
    </source>
</evidence>
<dbReference type="Proteomes" id="UP000003688">
    <property type="component" value="Unassembled WGS sequence"/>
</dbReference>
<evidence type="ECO:0000313" key="1">
    <source>
        <dbReference type="EMBL" id="EEF59503.1"/>
    </source>
</evidence>
<dbReference type="Pfam" id="PF16147">
    <property type="entry name" value="DUF4855"/>
    <property type="match status" value="1"/>
</dbReference>
<organism evidence="1 2">
    <name type="scientific">Pedosphaera parvula (strain Ellin514)</name>
    <dbReference type="NCBI Taxonomy" id="320771"/>
    <lineage>
        <taxon>Bacteria</taxon>
        <taxon>Pseudomonadati</taxon>
        <taxon>Verrucomicrobiota</taxon>
        <taxon>Pedosphaerae</taxon>
        <taxon>Pedosphaerales</taxon>
        <taxon>Pedosphaeraceae</taxon>
        <taxon>Pedosphaera</taxon>
    </lineage>
</organism>
<proteinExistence type="predicted"/>
<dbReference type="STRING" id="320771.Cflav_PD2347"/>
<dbReference type="EMBL" id="ABOX02000027">
    <property type="protein sequence ID" value="EEF59503.1"/>
    <property type="molecule type" value="Genomic_DNA"/>
</dbReference>
<protein>
    <recommendedName>
        <fullName evidence="3">DUF4855 domain-containing protein</fullName>
    </recommendedName>
</protein>
<dbReference type="AlphaFoldDB" id="B9XL09"/>
<evidence type="ECO:0000313" key="2">
    <source>
        <dbReference type="Proteomes" id="UP000003688"/>
    </source>
</evidence>
<accession>B9XL09</accession>
<keyword evidence="2" id="KW-1185">Reference proteome</keyword>
<reference evidence="1 2" key="1">
    <citation type="journal article" date="2011" name="J. Bacteriol.">
        <title>Genome sequence of 'Pedosphaera parvula' Ellin514, an aerobic Verrucomicrobial isolate from pasture soil.</title>
        <authorList>
            <person name="Kant R."/>
            <person name="van Passel M.W."/>
            <person name="Sangwan P."/>
            <person name="Palva A."/>
            <person name="Lucas S."/>
            <person name="Copeland A."/>
            <person name="Lapidus A."/>
            <person name="Glavina Del Rio T."/>
            <person name="Dalin E."/>
            <person name="Tice H."/>
            <person name="Bruce D."/>
            <person name="Goodwin L."/>
            <person name="Pitluck S."/>
            <person name="Chertkov O."/>
            <person name="Larimer F.W."/>
            <person name="Land M.L."/>
            <person name="Hauser L."/>
            <person name="Brettin T.S."/>
            <person name="Detter J.C."/>
            <person name="Han S."/>
            <person name="de Vos W.M."/>
            <person name="Janssen P.H."/>
            <person name="Smidt H."/>
        </authorList>
    </citation>
    <scope>NUCLEOTIDE SEQUENCE [LARGE SCALE GENOMIC DNA]</scope>
    <source>
        <strain evidence="1 2">Ellin514</strain>
    </source>
</reference>
<gene>
    <name evidence="1" type="ORF">Cflav_PD2347</name>
</gene>
<sequence>MPSVLTHLRISFKFGLNIFSCSSFCYCVNKCLIYCLLVIVTVFGLRRVSRAAETNTANFPLYQTTRPNITDLTIIYCGMSNRPAWTLDELQPYVSYADRTTGKEEWLFDGFLFLEFKDGQGAEFEEGWKQKPAHKEQWQWLLNRFFEPGHAIPALETTIGNTEKRIGKPLRPRQVVITLPEPNHTQTDWGEIAGKQLNFTNPTDRIAACDWYIQAALEKWKQLAPAHLELAGFYWIAESAPDSRKIILPEIGNHIRSNKLSFFWIPYWRSTHSGDWKQLGFDVAYQQPNYFFHPELPLSRLQEACDFARQHSMGMELELDGRLITDPQRFGSRLQPYLNAFETNGIKSSAAIAYYEGGGAFIKISKSEKPEHRQFYDRLARWVLDRQDLADRAVRNSKPASGVNQ</sequence>
<dbReference type="InterPro" id="IPR032329">
    <property type="entry name" value="DUF4855"/>
</dbReference>
<comment type="caution">
    <text evidence="1">The sequence shown here is derived from an EMBL/GenBank/DDBJ whole genome shotgun (WGS) entry which is preliminary data.</text>
</comment>
<name>B9XL09_PEDPL</name>